<sequence>MFKFIFFFFFGFLSCRALAYDVIYGVSPYYFTQGRPLTVISEITRRLPELKDLGVTVLWVQPIFPSAEPGQSYDTIDFFTINPSYGTEEQFKNLIRNAHALNIKVILDIALNHTPLQHPFAQEVLRNGKASRLYDFYQHEIETASVYSQFQNILMVDEIPFVYYFWEKLVNLNYAHPAVQRYAIEVLRHWTLKFSVDGFRLDAGWAPASRWPLFYESIVKELKKINPEALILAEDKAFFAAGPYTWAYDWNNQDPDWVSRWAFQTGEGHEETIFNEKDPEAAAQYLADILREQKNKDASRVARYLQNNDTPSFLFSHTREQTFFAASVMAFLPGPLLMFYGQAEGFKYPQWHLPSIQPEITLAEHDASLWLHYQKLIRWRKSLGGFNTITSVKRMAAQVHVTVQGSHKVTFDFANQKVTVNGISAGGAN</sequence>
<dbReference type="PANTHER" id="PTHR10357">
    <property type="entry name" value="ALPHA-AMYLASE FAMILY MEMBER"/>
    <property type="match status" value="1"/>
</dbReference>
<dbReference type="SUPFAM" id="SSF51445">
    <property type="entry name" value="(Trans)glycosidases"/>
    <property type="match status" value="1"/>
</dbReference>
<name>A0A150WLS9_BDEBC</name>
<dbReference type="AlphaFoldDB" id="A0A150WLS9"/>
<dbReference type="SMART" id="SM00642">
    <property type="entry name" value="Aamy"/>
    <property type="match status" value="1"/>
</dbReference>
<dbReference type="Gene3D" id="3.20.20.80">
    <property type="entry name" value="Glycosidases"/>
    <property type="match status" value="1"/>
</dbReference>
<keyword evidence="3" id="KW-1185">Reference proteome</keyword>
<comment type="caution">
    <text evidence="2">The sequence shown here is derived from an EMBL/GenBank/DDBJ whole genome shotgun (WGS) entry which is preliminary data.</text>
</comment>
<accession>A0A150WLS9</accession>
<organism evidence="2 3">
    <name type="scientific">Bdellovibrio bacteriovorus</name>
    <dbReference type="NCBI Taxonomy" id="959"/>
    <lineage>
        <taxon>Bacteria</taxon>
        <taxon>Pseudomonadati</taxon>
        <taxon>Bdellovibrionota</taxon>
        <taxon>Bdellovibrionia</taxon>
        <taxon>Bdellovibrionales</taxon>
        <taxon>Pseudobdellovibrionaceae</taxon>
        <taxon>Bdellovibrio</taxon>
    </lineage>
</organism>
<reference evidence="2 3" key="1">
    <citation type="submission" date="2016-03" db="EMBL/GenBank/DDBJ databases">
        <authorList>
            <person name="Ploux O."/>
        </authorList>
    </citation>
    <scope>NUCLEOTIDE SEQUENCE [LARGE SCALE GENOMIC DNA]</scope>
    <source>
        <strain evidence="2 3">R0</strain>
    </source>
</reference>
<dbReference type="OrthoDB" id="9800174at2"/>
<dbReference type="InterPro" id="IPR017853">
    <property type="entry name" value="GH"/>
</dbReference>
<gene>
    <name evidence="2" type="ORF">AZI86_11310</name>
</gene>
<dbReference type="Pfam" id="PF00128">
    <property type="entry name" value="Alpha-amylase"/>
    <property type="match status" value="1"/>
</dbReference>
<protein>
    <recommendedName>
        <fullName evidence="1">Glycosyl hydrolase family 13 catalytic domain-containing protein</fullName>
    </recommendedName>
</protein>
<feature type="domain" description="Glycosyl hydrolase family 13 catalytic" evidence="1">
    <location>
        <begin position="25"/>
        <end position="380"/>
    </location>
</feature>
<dbReference type="InterPro" id="IPR006047">
    <property type="entry name" value="GH13_cat_dom"/>
</dbReference>
<evidence type="ECO:0000259" key="1">
    <source>
        <dbReference type="SMART" id="SM00642"/>
    </source>
</evidence>
<dbReference type="Proteomes" id="UP000075320">
    <property type="component" value="Unassembled WGS sequence"/>
</dbReference>
<evidence type="ECO:0000313" key="3">
    <source>
        <dbReference type="Proteomes" id="UP000075320"/>
    </source>
</evidence>
<evidence type="ECO:0000313" key="2">
    <source>
        <dbReference type="EMBL" id="KYG64785.1"/>
    </source>
</evidence>
<proteinExistence type="predicted"/>
<dbReference type="EMBL" id="LUKE01000002">
    <property type="protein sequence ID" value="KYG64785.1"/>
    <property type="molecule type" value="Genomic_DNA"/>
</dbReference>
<dbReference type="PROSITE" id="PS51257">
    <property type="entry name" value="PROKAR_LIPOPROTEIN"/>
    <property type="match status" value="1"/>
</dbReference>
<dbReference type="GO" id="GO:0005975">
    <property type="term" value="P:carbohydrate metabolic process"/>
    <property type="evidence" value="ECO:0007669"/>
    <property type="project" value="InterPro"/>
</dbReference>
<dbReference type="RefSeq" id="WP_061835296.1">
    <property type="nucleotide sequence ID" value="NZ_LUKE01000002.1"/>
</dbReference>